<sequence length="582" mass="64006">MTLLSSLNRIGERMEQRGALPTGGFSSEKISCCISLNADGSVAGLHDLRDVSKKKPVPRVMGVPQAVKRTAGVKPNFLWDKTSYVLGVTAGNGKRLAQEHEAFVDRHLTALAGSNDIGLHALLLFLQNWRPEHYEALGWPEELKDQNVVFALEDERHRLFLHDRPAAKALWARLAADDSGESAICLVTGERAPVARLHPSIKGVWGAQSSGASLVSFNLDAFTSYGHEQGANAPVSEAVAARYTAVLNAFLARDSGHRVQIGDASTVFWADASDAELAEQAESVFGSFLSSVDEDKQSRAVGDILEKVRQGERIATFNPALSDKVRFYVLGLAPNAARLSVRFYLEDTFGALIDHYQRFLDDIRVEPGPRQKVPQLWQYLRETAALGKEENISPLLAGNWMRSILTGTPYPQTLFATVLMRIRADGEINALRVGILKALLLRNFNRQNEEVPVAFDPDNDNKGYLLGRLFAVYERVQSAALGDKLNSTIRDKYYGAASAQPRRVFPALAKGAVPHLSRLGKDSPGYRVNLEKDIGEIMGRMSPGADPFPVTLSSAEQALFALGYYHQRFFKKSDTEQKDAAS</sequence>
<dbReference type="RefSeq" id="WP_076401182.1">
    <property type="nucleotide sequence ID" value="NZ_FTOA01000005.1"/>
</dbReference>
<dbReference type="Pfam" id="PF09709">
    <property type="entry name" value="Cas_Csd1"/>
    <property type="match status" value="1"/>
</dbReference>
<dbReference type="InterPro" id="IPR010144">
    <property type="entry name" value="CRISPR-assoc_prot_Csd1-typ"/>
</dbReference>
<keyword evidence="2" id="KW-1185">Reference proteome</keyword>
<dbReference type="Proteomes" id="UP000185678">
    <property type="component" value="Unassembled WGS sequence"/>
</dbReference>
<name>A0A1N7NPU3_9PROT</name>
<evidence type="ECO:0000313" key="1">
    <source>
        <dbReference type="EMBL" id="SIT00239.1"/>
    </source>
</evidence>
<dbReference type="OrthoDB" id="9778918at2"/>
<reference evidence="1 2" key="1">
    <citation type="submission" date="2017-01" db="EMBL/GenBank/DDBJ databases">
        <authorList>
            <person name="Mah S.A."/>
            <person name="Swanson W.J."/>
            <person name="Moy G.W."/>
            <person name="Vacquier V.D."/>
        </authorList>
    </citation>
    <scope>NUCLEOTIDE SEQUENCE [LARGE SCALE GENOMIC DNA]</scope>
    <source>
        <strain evidence="1 2">DSM 11589</strain>
    </source>
</reference>
<dbReference type="CDD" id="cd09757">
    <property type="entry name" value="Cas8c_I-C"/>
    <property type="match status" value="1"/>
</dbReference>
<dbReference type="AlphaFoldDB" id="A0A1N7NPU3"/>
<organism evidence="1 2">
    <name type="scientific">Insolitispirillum peregrinum</name>
    <dbReference type="NCBI Taxonomy" id="80876"/>
    <lineage>
        <taxon>Bacteria</taxon>
        <taxon>Pseudomonadati</taxon>
        <taxon>Pseudomonadota</taxon>
        <taxon>Alphaproteobacteria</taxon>
        <taxon>Rhodospirillales</taxon>
        <taxon>Novispirillaceae</taxon>
        <taxon>Insolitispirillum</taxon>
    </lineage>
</organism>
<dbReference type="EMBL" id="FTOA01000005">
    <property type="protein sequence ID" value="SIT00239.1"/>
    <property type="molecule type" value="Genomic_DNA"/>
</dbReference>
<protein>
    <submittedName>
        <fullName evidence="1">CRISPR-associated protein, Csd1 family</fullName>
    </submittedName>
</protein>
<proteinExistence type="predicted"/>
<dbReference type="STRING" id="80876.SAMN05421779_105277"/>
<dbReference type="NCBIfam" id="TIGR01863">
    <property type="entry name" value="cas_Csd1"/>
    <property type="match status" value="1"/>
</dbReference>
<evidence type="ECO:0000313" key="2">
    <source>
        <dbReference type="Proteomes" id="UP000185678"/>
    </source>
</evidence>
<accession>A0A1N7NPU3</accession>
<gene>
    <name evidence="1" type="ORF">SAMN05421779_105277</name>
</gene>